<evidence type="ECO:0000313" key="9">
    <source>
        <dbReference type="EMBL" id="GAP51851.1"/>
    </source>
</evidence>
<evidence type="ECO:0000259" key="7">
    <source>
        <dbReference type="Pfam" id="PF02057"/>
    </source>
</evidence>
<dbReference type="AlphaFoldDB" id="A0A0K8PVK1"/>
<accession>A0A0K8PVK1</accession>
<dbReference type="PANTHER" id="PTHR15172">
    <property type="entry name" value="GALACTOCEREBROSIDASE"/>
    <property type="match status" value="1"/>
</dbReference>
<evidence type="ECO:0000256" key="3">
    <source>
        <dbReference type="ARBA" id="ARBA00022919"/>
    </source>
</evidence>
<dbReference type="GO" id="GO:0016020">
    <property type="term" value="C:membrane"/>
    <property type="evidence" value="ECO:0007669"/>
    <property type="project" value="GOC"/>
</dbReference>
<evidence type="ECO:0000256" key="6">
    <source>
        <dbReference type="SAM" id="SignalP"/>
    </source>
</evidence>
<evidence type="ECO:0000259" key="8">
    <source>
        <dbReference type="Pfam" id="PF21708"/>
    </source>
</evidence>
<feature type="signal peptide" evidence="6">
    <location>
        <begin position="1"/>
        <end position="21"/>
    </location>
</feature>
<dbReference type="Gene3D" id="1.20.1270.90">
    <property type="entry name" value="AF1782-like"/>
    <property type="match status" value="1"/>
</dbReference>
<feature type="domain" description="Glycosyl hydrolase family 59 C-terminal lectin" evidence="8">
    <location>
        <begin position="620"/>
        <end position="783"/>
    </location>
</feature>
<dbReference type="RefSeq" id="WP_059422636.1">
    <property type="nucleotide sequence ID" value="NZ_DF968389.1"/>
</dbReference>
<dbReference type="GO" id="GO:0006683">
    <property type="term" value="P:galactosylceramide catabolic process"/>
    <property type="evidence" value="ECO:0007669"/>
    <property type="project" value="InterPro"/>
</dbReference>
<dbReference type="Gene3D" id="2.60.120.260">
    <property type="entry name" value="Galactose-binding domain-like"/>
    <property type="match status" value="1"/>
</dbReference>
<dbReference type="SUPFAM" id="SSF51445">
    <property type="entry name" value="(Trans)glycosidases"/>
    <property type="match status" value="1"/>
</dbReference>
<evidence type="ECO:0000256" key="5">
    <source>
        <dbReference type="ARBA" id="ARBA00033098"/>
    </source>
</evidence>
<dbReference type="InterPro" id="IPR049162">
    <property type="entry name" value="GH59_C"/>
</dbReference>
<keyword evidence="6" id="KW-0732">Signal</keyword>
<dbReference type="Gene3D" id="3.20.20.80">
    <property type="entry name" value="Glycosidases"/>
    <property type="match status" value="1"/>
</dbReference>
<keyword evidence="4" id="KW-0443">Lipid metabolism</keyword>
<sequence length="991" mass="108585">MGPQRRLGWMSLAAATTIALAAGVITAPAAHTADDPVEVVVNGDDVRADNVNGLTYKGLGVLSCNSTSNLLMDYKAEHPGRYWELIRVLFGGKNPLINHVKVEMGSDTNTSTGSDPATMRTADELADASRSPGFQLAADAKTVNPKLKVSILRWVMPRWVQTEWNKGTGSDEMYKWYKETILDAYEKYGYMVDYVNPDTNETHDPDEAFIKWYKKAILADTDFADPRYGIPAKKREQAEKAYRSIKIIAADENTTHNFGPSMLSDAELFGMVDAVGYHYNTDDRHDGPAGSDTHLPYTRLATGENKYNEDKEVWYSEGVGSFGYTDYRVNNTEGPNGTSTGIGGVQSALDLANRSVKGYANSKRTHYVFQPAIGSFYEGAQYSHKELVSARDPWSGHLHYDAAFYVMQHFTQFAKTGWENDTNTAGIWRTVPEASYSGVSGTENLDGSNGAPSYMTLADPRKKDFSTIVVNDSDQPKTYRIKAENMRLGSDPTMEIWETRAPDAGRPYDANFKHLVDEIRPGGAGYYTYTVKPRSIVTLTTLDKSHDRATKQRLPESWDRTVLDTDATGKKHNTRDKVLYADDFGYEEEGRVQVGTGNGAHKTSQPYLRSRGNQPRYMVDQTGAWEVGEDANGDNVLYQYMDQSMKDTGAWNRHTPNTTVGDFRWENYRATVDVSFPDPAGGLASLGVRQQKGMAISDAAYNVRIAPTGAWTFYEYGTAVKSGTVAASDGYRLAIEAKGATITTYIDGKAVSTYQDPTPQTEGRVKLGSDFHKTAFDNLKVEKIAGYTPYARAQLDNMDSSVAYAGTWSRKASLGDAMDWYRSTSTGTTAGSSFTVPFTGTGIDVIGGNDGTAVLDVYVDGRLIARDAKTAATGKRLATYALRGLPDGAHTARFVLKSGKIVLDAFNAISGDVDRTVDTTPIRDALEKIGRPEQADYTADSWALFASASSAAKAAASGRQKGLDAIGVEQITDRLEEAHDRLVRKDGTAAQ</sequence>
<dbReference type="InterPro" id="IPR017853">
    <property type="entry name" value="GH"/>
</dbReference>
<dbReference type="Gene3D" id="2.60.120.560">
    <property type="entry name" value="Exo-inulinase, domain 1"/>
    <property type="match status" value="1"/>
</dbReference>
<proteinExistence type="inferred from homology"/>
<dbReference type="Proteomes" id="UP000053859">
    <property type="component" value="Unassembled WGS sequence"/>
</dbReference>
<protein>
    <recommendedName>
        <fullName evidence="2">galactosylceramidase</fullName>
        <ecNumber evidence="2">3.2.1.46</ecNumber>
    </recommendedName>
    <alternativeName>
        <fullName evidence="5">Galactosylceramidase</fullName>
    </alternativeName>
</protein>
<name>A0A0K8PVK1_STRAJ</name>
<dbReference type="InterPro" id="IPR049161">
    <property type="entry name" value="GH59_cat"/>
</dbReference>
<evidence type="ECO:0000313" key="10">
    <source>
        <dbReference type="Proteomes" id="UP000053859"/>
    </source>
</evidence>
<comment type="similarity">
    <text evidence="1">Belongs to the glycosyl hydrolase 59 family.</text>
</comment>
<dbReference type="EC" id="3.2.1.46" evidence="2"/>
<evidence type="ECO:0000256" key="1">
    <source>
        <dbReference type="ARBA" id="ARBA00005637"/>
    </source>
</evidence>
<reference evidence="9" key="1">
    <citation type="journal article" date="2015" name="Genome Announc.">
        <title>Draft Genome Sequence of Thiostrepton-Producing Streptomyces azureus ATCC 14921.</title>
        <authorList>
            <person name="Sakihara K."/>
            <person name="Maeda J."/>
            <person name="Tashiro K."/>
            <person name="Fujino Y."/>
            <person name="Kuhara S."/>
            <person name="Ohshima T."/>
            <person name="Ogata S."/>
            <person name="Doi K."/>
        </authorList>
    </citation>
    <scope>NUCLEOTIDE SEQUENCE [LARGE SCALE GENOMIC DNA]</scope>
    <source>
        <strain evidence="9">ATCC14921</strain>
    </source>
</reference>
<organism evidence="9 10">
    <name type="scientific">Streptomyces azureus</name>
    <dbReference type="NCBI Taxonomy" id="146537"/>
    <lineage>
        <taxon>Bacteria</taxon>
        <taxon>Bacillati</taxon>
        <taxon>Actinomycetota</taxon>
        <taxon>Actinomycetes</taxon>
        <taxon>Kitasatosporales</taxon>
        <taxon>Streptomycetaceae</taxon>
        <taxon>Streptomyces</taxon>
    </lineage>
</organism>
<evidence type="ECO:0000256" key="4">
    <source>
        <dbReference type="ARBA" id="ARBA00022963"/>
    </source>
</evidence>
<evidence type="ECO:0000256" key="2">
    <source>
        <dbReference type="ARBA" id="ARBA00012657"/>
    </source>
</evidence>
<keyword evidence="10" id="KW-1185">Reference proteome</keyword>
<dbReference type="EMBL" id="DF968389">
    <property type="protein sequence ID" value="GAP51851.1"/>
    <property type="molecule type" value="Genomic_DNA"/>
</dbReference>
<dbReference type="PATRIC" id="fig|146537.3.peg.7069"/>
<keyword evidence="4" id="KW-0442">Lipid degradation</keyword>
<dbReference type="Pfam" id="PF21708">
    <property type="entry name" value="Glyco_hydro_59_C"/>
    <property type="match status" value="1"/>
</dbReference>
<dbReference type="GO" id="GO:0004336">
    <property type="term" value="F:galactosylceramidase activity"/>
    <property type="evidence" value="ECO:0007669"/>
    <property type="project" value="UniProtKB-EC"/>
</dbReference>
<feature type="domain" description="Glycosyl hydrolase family 59 catalytic" evidence="7">
    <location>
        <begin position="56"/>
        <end position="412"/>
    </location>
</feature>
<dbReference type="GO" id="GO:0005764">
    <property type="term" value="C:lysosome"/>
    <property type="evidence" value="ECO:0007669"/>
    <property type="project" value="TreeGrafter"/>
</dbReference>
<dbReference type="InterPro" id="IPR001286">
    <property type="entry name" value="Glyco_hydro_59"/>
</dbReference>
<dbReference type="Gene3D" id="3.20.20.70">
    <property type="entry name" value="Aldolase class I"/>
    <property type="match status" value="1"/>
</dbReference>
<gene>
    <name evidence="9" type="ORF">SAZU_6724</name>
</gene>
<dbReference type="InterPro" id="IPR013785">
    <property type="entry name" value="Aldolase_TIM"/>
</dbReference>
<feature type="chain" id="PRO_5038419292" description="galactosylceramidase" evidence="6">
    <location>
        <begin position="22"/>
        <end position="991"/>
    </location>
</feature>
<dbReference type="PANTHER" id="PTHR15172:SF1">
    <property type="entry name" value="GALACTOCEREBROSIDASE"/>
    <property type="match status" value="1"/>
</dbReference>
<keyword evidence="3" id="KW-0746">Sphingolipid metabolism</keyword>
<dbReference type="OrthoDB" id="9772095at2"/>
<dbReference type="Pfam" id="PF02057">
    <property type="entry name" value="Glyco_hydro_59"/>
    <property type="match status" value="1"/>
</dbReference>